<dbReference type="EMBL" id="KN833000">
    <property type="protein sequence ID" value="KIM81185.1"/>
    <property type="molecule type" value="Genomic_DNA"/>
</dbReference>
<organism evidence="7 8">
    <name type="scientific">Piloderma croceum (strain F 1598)</name>
    <dbReference type="NCBI Taxonomy" id="765440"/>
    <lineage>
        <taxon>Eukaryota</taxon>
        <taxon>Fungi</taxon>
        <taxon>Dikarya</taxon>
        <taxon>Basidiomycota</taxon>
        <taxon>Agaricomycotina</taxon>
        <taxon>Agaricomycetes</taxon>
        <taxon>Agaricomycetidae</taxon>
        <taxon>Atheliales</taxon>
        <taxon>Atheliaceae</taxon>
        <taxon>Piloderma</taxon>
    </lineage>
</organism>
<evidence type="ECO:0000256" key="3">
    <source>
        <dbReference type="ARBA" id="ARBA00047899"/>
    </source>
</evidence>
<name>A0A0C3F984_PILCF</name>
<gene>
    <name evidence="7" type="ORF">PILCRDRAFT_8880</name>
</gene>
<evidence type="ECO:0000256" key="4">
    <source>
        <dbReference type="ARBA" id="ARBA00048679"/>
    </source>
</evidence>
<dbReference type="InParanoid" id="A0A0C3F984"/>
<dbReference type="HOGENOM" id="CLU_013540_0_0_1"/>
<reference evidence="7 8" key="1">
    <citation type="submission" date="2014-04" db="EMBL/GenBank/DDBJ databases">
        <authorList>
            <consortium name="DOE Joint Genome Institute"/>
            <person name="Kuo A."/>
            <person name="Tarkka M."/>
            <person name="Buscot F."/>
            <person name="Kohler A."/>
            <person name="Nagy L.G."/>
            <person name="Floudas D."/>
            <person name="Copeland A."/>
            <person name="Barry K.W."/>
            <person name="Cichocki N."/>
            <person name="Veneault-Fourrey C."/>
            <person name="LaButti K."/>
            <person name="Lindquist E.A."/>
            <person name="Lipzen A."/>
            <person name="Lundell T."/>
            <person name="Morin E."/>
            <person name="Murat C."/>
            <person name="Sun H."/>
            <person name="Tunlid A."/>
            <person name="Henrissat B."/>
            <person name="Grigoriev I.V."/>
            <person name="Hibbett D.S."/>
            <person name="Martin F."/>
            <person name="Nordberg H.P."/>
            <person name="Cantor M.N."/>
            <person name="Hua S.X."/>
        </authorList>
    </citation>
    <scope>NUCLEOTIDE SEQUENCE [LARGE SCALE GENOMIC DNA]</scope>
    <source>
        <strain evidence="7 8">F 1598</strain>
    </source>
</reference>
<dbReference type="PANTHER" id="PTHR22988">
    <property type="entry name" value="MYOTONIC DYSTROPHY S/T KINASE-RELATED"/>
    <property type="match status" value="1"/>
</dbReference>
<feature type="domain" description="Protein kinase" evidence="6">
    <location>
        <begin position="58"/>
        <end position="378"/>
    </location>
</feature>
<dbReference type="SUPFAM" id="SSF56112">
    <property type="entry name" value="Protein kinase-like (PK-like)"/>
    <property type="match status" value="1"/>
</dbReference>
<dbReference type="InterPro" id="IPR011009">
    <property type="entry name" value="Kinase-like_dom_sf"/>
</dbReference>
<dbReference type="GO" id="GO:0004674">
    <property type="term" value="F:protein serine/threonine kinase activity"/>
    <property type="evidence" value="ECO:0007669"/>
    <property type="project" value="UniProtKB-EC"/>
</dbReference>
<accession>A0A0C3F984</accession>
<dbReference type="PROSITE" id="PS00108">
    <property type="entry name" value="PROTEIN_KINASE_ST"/>
    <property type="match status" value="1"/>
</dbReference>
<dbReference type="GO" id="GO:0005856">
    <property type="term" value="C:cytoskeleton"/>
    <property type="evidence" value="ECO:0007669"/>
    <property type="project" value="TreeGrafter"/>
</dbReference>
<dbReference type="Gene3D" id="1.10.510.10">
    <property type="entry name" value="Transferase(Phosphotransferase) domain 1"/>
    <property type="match status" value="1"/>
</dbReference>
<comment type="catalytic activity">
    <reaction evidence="3">
        <text>L-threonyl-[protein] + ATP = O-phospho-L-threonyl-[protein] + ADP + H(+)</text>
        <dbReference type="Rhea" id="RHEA:46608"/>
        <dbReference type="Rhea" id="RHEA-COMP:11060"/>
        <dbReference type="Rhea" id="RHEA-COMP:11605"/>
        <dbReference type="ChEBI" id="CHEBI:15378"/>
        <dbReference type="ChEBI" id="CHEBI:30013"/>
        <dbReference type="ChEBI" id="CHEBI:30616"/>
        <dbReference type="ChEBI" id="CHEBI:61977"/>
        <dbReference type="ChEBI" id="CHEBI:456216"/>
        <dbReference type="EC" id="2.7.11.1"/>
    </reaction>
</comment>
<dbReference type="InterPro" id="IPR000719">
    <property type="entry name" value="Prot_kinase_dom"/>
</dbReference>
<proteinExistence type="inferred from homology"/>
<reference evidence="8" key="2">
    <citation type="submission" date="2015-01" db="EMBL/GenBank/DDBJ databases">
        <title>Evolutionary Origins and Diversification of the Mycorrhizal Mutualists.</title>
        <authorList>
            <consortium name="DOE Joint Genome Institute"/>
            <consortium name="Mycorrhizal Genomics Consortium"/>
            <person name="Kohler A."/>
            <person name="Kuo A."/>
            <person name="Nagy L.G."/>
            <person name="Floudas D."/>
            <person name="Copeland A."/>
            <person name="Barry K.W."/>
            <person name="Cichocki N."/>
            <person name="Veneault-Fourrey C."/>
            <person name="LaButti K."/>
            <person name="Lindquist E.A."/>
            <person name="Lipzen A."/>
            <person name="Lundell T."/>
            <person name="Morin E."/>
            <person name="Murat C."/>
            <person name="Riley R."/>
            <person name="Ohm R."/>
            <person name="Sun H."/>
            <person name="Tunlid A."/>
            <person name="Henrissat B."/>
            <person name="Grigoriev I.V."/>
            <person name="Hibbett D.S."/>
            <person name="Martin F."/>
        </authorList>
    </citation>
    <scope>NUCLEOTIDE SEQUENCE [LARGE SCALE GENOMIC DNA]</scope>
    <source>
        <strain evidence="8">F 1598</strain>
    </source>
</reference>
<dbReference type="Proteomes" id="UP000054166">
    <property type="component" value="Unassembled WGS sequence"/>
</dbReference>
<evidence type="ECO:0000256" key="5">
    <source>
        <dbReference type="SAM" id="MobiDB-lite"/>
    </source>
</evidence>
<feature type="region of interest" description="Disordered" evidence="5">
    <location>
        <begin position="634"/>
        <end position="685"/>
    </location>
</feature>
<dbReference type="Gene3D" id="3.30.200.20">
    <property type="entry name" value="Phosphorylase Kinase, domain 1"/>
    <property type="match status" value="1"/>
</dbReference>
<feature type="region of interest" description="Disordered" evidence="5">
    <location>
        <begin position="407"/>
        <end position="428"/>
    </location>
</feature>
<sequence>MPLTWTQRKIRLDSLLNSQGDDDADALVMDRFLHGQSVIGKTSKTSEIDALRFTDKDLDVVGTLDYGQFGVIDVVTCHFDKRVYVRKSIEKRFALKAHDVFLSFWHLTLVITIISQQCSPQLERDILLRATKTDSEWTPQLLCAFQTPTHLSLIMGYAEGGTLWDVLESSPHDGKVTENDLKWWAPQIVSAIHWCHSQGFAHRDIKPHNIVINSTAHILLIDFGSAAPLLSPREDGSQQIPKHHCLVPCGTCDYISPEILLAHEEALVALEMTDEDQDVHGSGSANGKHDDTGGYGRETDWWSLGAMLYEMAYGVAPFFANDIRQTYLRIMDHETSLRFPRSIPISAAYEDLLRRLLTNHEKRLGRRNVQELTQHIFFEETNWRDLQSQPVPSDLHLPQFTYTTPIASVDGVPPAQPQNSPSPNESYSQPFAFSALFQSSRDLSPGLSALHSTPSQKLTRTAIREQIMTSFIGFSWGPTKDAFPSLDSHHFSPPNIDTPKPLGLRSTQSTPYVKPRHSTDSYPHTTPIRPAPHTLPRTSTVRRRNTAQRRPLSDREAMKQLVDCVGMSARKKVLESGRKPRLLTLPLSRSRSGGLKKDVRFGPPLPRPVIGTVDGDVESSQEVMHEVMHYLAESEYTESEGPPSPSPSPRPGSAMSTLSRRSVTPTISASYSPRPNNTATGSSGTLLLNPLTAIYQRDRDLSESDISDQQPFTATTLDALAHKHISIMGDIEDIEQRLNYLLMEVNG</sequence>
<protein>
    <recommendedName>
        <fullName evidence="6">Protein kinase domain-containing protein</fullName>
    </recommendedName>
</protein>
<dbReference type="OrthoDB" id="3359639at2759"/>
<evidence type="ECO:0000259" key="6">
    <source>
        <dbReference type="PROSITE" id="PS50011"/>
    </source>
</evidence>
<feature type="compositionally biased region" description="Low complexity" evidence="5">
    <location>
        <begin position="584"/>
        <end position="593"/>
    </location>
</feature>
<comment type="catalytic activity">
    <reaction evidence="4">
        <text>L-seryl-[protein] + ATP = O-phospho-L-seryl-[protein] + ADP + H(+)</text>
        <dbReference type="Rhea" id="RHEA:17989"/>
        <dbReference type="Rhea" id="RHEA-COMP:9863"/>
        <dbReference type="Rhea" id="RHEA-COMP:11604"/>
        <dbReference type="ChEBI" id="CHEBI:15378"/>
        <dbReference type="ChEBI" id="CHEBI:29999"/>
        <dbReference type="ChEBI" id="CHEBI:30616"/>
        <dbReference type="ChEBI" id="CHEBI:83421"/>
        <dbReference type="ChEBI" id="CHEBI:456216"/>
        <dbReference type="EC" id="2.7.11.1"/>
    </reaction>
</comment>
<feature type="compositionally biased region" description="Polar residues" evidence="5">
    <location>
        <begin position="654"/>
        <end position="685"/>
    </location>
</feature>
<feature type="compositionally biased region" description="Low complexity" evidence="5">
    <location>
        <begin position="417"/>
        <end position="428"/>
    </location>
</feature>
<dbReference type="AlphaFoldDB" id="A0A0C3F984"/>
<evidence type="ECO:0000313" key="7">
    <source>
        <dbReference type="EMBL" id="KIM81185.1"/>
    </source>
</evidence>
<dbReference type="GO" id="GO:0031032">
    <property type="term" value="P:actomyosin structure organization"/>
    <property type="evidence" value="ECO:0007669"/>
    <property type="project" value="TreeGrafter"/>
</dbReference>
<dbReference type="InterPro" id="IPR050839">
    <property type="entry name" value="Rho-assoc_Ser/Thr_Kinase"/>
</dbReference>
<comment type="similarity">
    <text evidence="2">Belongs to the protein kinase superfamily. STE Ser/Thr protein kinase family. COT1 subfamily.</text>
</comment>
<evidence type="ECO:0000256" key="2">
    <source>
        <dbReference type="ARBA" id="ARBA00038271"/>
    </source>
</evidence>
<dbReference type="PANTHER" id="PTHR22988:SF71">
    <property type="entry name" value="CITRON RHO-INTERACTING KINASE"/>
    <property type="match status" value="1"/>
</dbReference>
<dbReference type="STRING" id="765440.A0A0C3F984"/>
<evidence type="ECO:0000256" key="1">
    <source>
        <dbReference type="ARBA" id="ARBA00022553"/>
    </source>
</evidence>
<evidence type="ECO:0000313" key="8">
    <source>
        <dbReference type="Proteomes" id="UP000054166"/>
    </source>
</evidence>
<dbReference type="SMART" id="SM00220">
    <property type="entry name" value="S_TKc"/>
    <property type="match status" value="1"/>
</dbReference>
<feature type="region of interest" description="Disordered" evidence="5">
    <location>
        <begin position="584"/>
        <end position="607"/>
    </location>
</feature>
<dbReference type="Pfam" id="PF00069">
    <property type="entry name" value="Pkinase"/>
    <property type="match status" value="2"/>
</dbReference>
<dbReference type="PROSITE" id="PS50011">
    <property type="entry name" value="PROTEIN_KINASE_DOM"/>
    <property type="match status" value="1"/>
</dbReference>
<dbReference type="GO" id="GO:0005524">
    <property type="term" value="F:ATP binding"/>
    <property type="evidence" value="ECO:0007669"/>
    <property type="project" value="InterPro"/>
</dbReference>
<feature type="region of interest" description="Disordered" evidence="5">
    <location>
        <begin position="493"/>
        <end position="553"/>
    </location>
</feature>
<keyword evidence="8" id="KW-1185">Reference proteome</keyword>
<keyword evidence="1" id="KW-0597">Phosphoprotein</keyword>
<dbReference type="InterPro" id="IPR008271">
    <property type="entry name" value="Ser/Thr_kinase_AS"/>
</dbReference>
<dbReference type="GO" id="GO:0005737">
    <property type="term" value="C:cytoplasm"/>
    <property type="evidence" value="ECO:0007669"/>
    <property type="project" value="TreeGrafter"/>
</dbReference>